<reference evidence="6" key="2">
    <citation type="submission" date="2020-09" db="EMBL/GenBank/DDBJ databases">
        <authorList>
            <person name="Sun Q."/>
            <person name="Ohkuma M."/>
        </authorList>
    </citation>
    <scope>NUCLEOTIDE SEQUENCE</scope>
    <source>
        <strain evidence="6">JCM 31311</strain>
    </source>
</reference>
<dbReference type="InterPro" id="IPR015797">
    <property type="entry name" value="NUDIX_hydrolase-like_dom_sf"/>
</dbReference>
<keyword evidence="7" id="KW-1185">Reference proteome</keyword>
<dbReference type="PANTHER" id="PTHR43222">
    <property type="entry name" value="NUDIX HYDROLASE 23"/>
    <property type="match status" value="1"/>
</dbReference>
<dbReference type="Gene3D" id="3.90.79.10">
    <property type="entry name" value="Nucleoside Triphosphate Pyrophosphohydrolase"/>
    <property type="match status" value="1"/>
</dbReference>
<dbReference type="EMBL" id="BMQL01000033">
    <property type="protein sequence ID" value="GGR24333.1"/>
    <property type="molecule type" value="Genomic_DNA"/>
</dbReference>
<evidence type="ECO:0000313" key="7">
    <source>
        <dbReference type="Proteomes" id="UP000603865"/>
    </source>
</evidence>
<evidence type="ECO:0000259" key="5">
    <source>
        <dbReference type="PROSITE" id="PS51462"/>
    </source>
</evidence>
<evidence type="ECO:0000256" key="4">
    <source>
        <dbReference type="RuleBase" id="RU003476"/>
    </source>
</evidence>
<accession>A0A918FDE2</accession>
<organism evidence="6 7">
    <name type="scientific">Deinococcus ruber</name>
    <dbReference type="NCBI Taxonomy" id="1848197"/>
    <lineage>
        <taxon>Bacteria</taxon>
        <taxon>Thermotogati</taxon>
        <taxon>Deinococcota</taxon>
        <taxon>Deinococci</taxon>
        <taxon>Deinococcales</taxon>
        <taxon>Deinococcaceae</taxon>
        <taxon>Deinococcus</taxon>
    </lineage>
</organism>
<dbReference type="AlphaFoldDB" id="A0A918FDE2"/>
<protein>
    <recommendedName>
        <fullName evidence="5">Nudix hydrolase domain-containing protein</fullName>
    </recommendedName>
</protein>
<reference evidence="6" key="1">
    <citation type="journal article" date="2014" name="Int. J. Syst. Evol. Microbiol.">
        <title>Complete genome sequence of Corynebacterium casei LMG S-19264T (=DSM 44701T), isolated from a smear-ripened cheese.</title>
        <authorList>
            <consortium name="US DOE Joint Genome Institute (JGI-PGF)"/>
            <person name="Walter F."/>
            <person name="Albersmeier A."/>
            <person name="Kalinowski J."/>
            <person name="Ruckert C."/>
        </authorList>
    </citation>
    <scope>NUCLEOTIDE SEQUENCE</scope>
    <source>
        <strain evidence="6">JCM 31311</strain>
    </source>
</reference>
<dbReference type="InterPro" id="IPR020476">
    <property type="entry name" value="Nudix_hydrolase"/>
</dbReference>
<comment type="caution">
    <text evidence="6">The sequence shown here is derived from an EMBL/GenBank/DDBJ whole genome shotgun (WGS) entry which is preliminary data.</text>
</comment>
<comment type="similarity">
    <text evidence="4">Belongs to the Nudix hydrolase family.</text>
</comment>
<dbReference type="PRINTS" id="PR00502">
    <property type="entry name" value="NUDIXFAMILY"/>
</dbReference>
<sequence>MGIHLFGTLAQARTTAAQQAFREKAVCYVVRGSELLVFDHVPDDSGVQVPAGGVEAGESPAEAAVRELWEESGLSLTDPTYLTSYEWIRPLPRRSQVCHVYAFVAAPSTPDAWTHPADDHVFAFRWASVTHPGLDWDLDAALPALQQSLLQEPL</sequence>
<dbReference type="PROSITE" id="PS00893">
    <property type="entry name" value="NUDIX_BOX"/>
    <property type="match status" value="1"/>
</dbReference>
<dbReference type="PANTHER" id="PTHR43222:SF2">
    <property type="entry name" value="NUDIX HYDROLASE 23, CHLOROPLASTIC"/>
    <property type="match status" value="1"/>
</dbReference>
<dbReference type="InterPro" id="IPR000086">
    <property type="entry name" value="NUDIX_hydrolase_dom"/>
</dbReference>
<dbReference type="Proteomes" id="UP000603865">
    <property type="component" value="Unassembled WGS sequence"/>
</dbReference>
<proteinExistence type="inferred from homology"/>
<comment type="cofactor">
    <cofactor evidence="1">
        <name>Mg(2+)</name>
        <dbReference type="ChEBI" id="CHEBI:18420"/>
    </cofactor>
</comment>
<keyword evidence="3" id="KW-0460">Magnesium</keyword>
<evidence type="ECO:0000256" key="2">
    <source>
        <dbReference type="ARBA" id="ARBA00022801"/>
    </source>
</evidence>
<keyword evidence="2 4" id="KW-0378">Hydrolase</keyword>
<dbReference type="InterPro" id="IPR020084">
    <property type="entry name" value="NUDIX_hydrolase_CS"/>
</dbReference>
<evidence type="ECO:0000256" key="1">
    <source>
        <dbReference type="ARBA" id="ARBA00001946"/>
    </source>
</evidence>
<dbReference type="Pfam" id="PF00293">
    <property type="entry name" value="NUDIX"/>
    <property type="match status" value="1"/>
</dbReference>
<evidence type="ECO:0000313" key="6">
    <source>
        <dbReference type="EMBL" id="GGR24333.1"/>
    </source>
</evidence>
<dbReference type="RefSeq" id="WP_189092270.1">
    <property type="nucleotide sequence ID" value="NZ_BMQL01000033.1"/>
</dbReference>
<name>A0A918FDE2_9DEIO</name>
<gene>
    <name evidence="6" type="ORF">GCM10008957_40030</name>
</gene>
<dbReference type="SUPFAM" id="SSF55811">
    <property type="entry name" value="Nudix"/>
    <property type="match status" value="1"/>
</dbReference>
<feature type="domain" description="Nudix hydrolase" evidence="5">
    <location>
        <begin position="20"/>
        <end position="151"/>
    </location>
</feature>
<dbReference type="PROSITE" id="PS51462">
    <property type="entry name" value="NUDIX"/>
    <property type="match status" value="1"/>
</dbReference>
<dbReference type="CDD" id="cd04663">
    <property type="entry name" value="NUDIX_Hydrolase"/>
    <property type="match status" value="1"/>
</dbReference>
<dbReference type="GO" id="GO:0016787">
    <property type="term" value="F:hydrolase activity"/>
    <property type="evidence" value="ECO:0007669"/>
    <property type="project" value="UniProtKB-KW"/>
</dbReference>
<evidence type="ECO:0000256" key="3">
    <source>
        <dbReference type="ARBA" id="ARBA00022842"/>
    </source>
</evidence>